<accession>A0A2S3ZB83</accession>
<protein>
    <submittedName>
        <fullName evidence="2">Uncharacterized protein</fullName>
    </submittedName>
</protein>
<feature type="compositionally biased region" description="Basic and acidic residues" evidence="1">
    <location>
        <begin position="82"/>
        <end position="104"/>
    </location>
</feature>
<comment type="caution">
    <text evidence="2">The sequence shown here is derived from an EMBL/GenBank/DDBJ whole genome shotgun (WGS) entry which is preliminary data.</text>
</comment>
<gene>
    <name evidence="2" type="ORF">C3B61_18010</name>
</gene>
<dbReference type="EMBL" id="PPXD01000026">
    <property type="protein sequence ID" value="POH62722.1"/>
    <property type="molecule type" value="Genomic_DNA"/>
</dbReference>
<evidence type="ECO:0000313" key="3">
    <source>
        <dbReference type="Proteomes" id="UP000237340"/>
    </source>
</evidence>
<dbReference type="AlphaFoldDB" id="A0A2S3ZB83"/>
<keyword evidence="3" id="KW-1185">Reference proteome</keyword>
<dbReference type="Proteomes" id="UP000237340">
    <property type="component" value="Unassembled WGS sequence"/>
</dbReference>
<evidence type="ECO:0000313" key="2">
    <source>
        <dbReference type="EMBL" id="POH62722.1"/>
    </source>
</evidence>
<evidence type="ECO:0000256" key="1">
    <source>
        <dbReference type="SAM" id="MobiDB-lite"/>
    </source>
</evidence>
<feature type="compositionally biased region" description="Low complexity" evidence="1">
    <location>
        <begin position="9"/>
        <end position="23"/>
    </location>
</feature>
<reference evidence="2 3" key="1">
    <citation type="submission" date="2018-01" db="EMBL/GenBank/DDBJ databases">
        <title>Cryobacterium sp. nov., from glaciers in China.</title>
        <authorList>
            <person name="Liu Q."/>
            <person name="Xin Y.-H."/>
        </authorList>
    </citation>
    <scope>NUCLEOTIDE SEQUENCE [LARGE SCALE GENOMIC DNA]</scope>
    <source>
        <strain evidence="2 3">TMN-42</strain>
    </source>
</reference>
<organism evidence="2 3">
    <name type="scientific">Cryobacterium zongtaii</name>
    <dbReference type="NCBI Taxonomy" id="1259217"/>
    <lineage>
        <taxon>Bacteria</taxon>
        <taxon>Bacillati</taxon>
        <taxon>Actinomycetota</taxon>
        <taxon>Actinomycetes</taxon>
        <taxon>Micrococcales</taxon>
        <taxon>Microbacteriaceae</taxon>
        <taxon>Cryobacterium</taxon>
    </lineage>
</organism>
<feature type="region of interest" description="Disordered" evidence="1">
    <location>
        <begin position="1"/>
        <end position="104"/>
    </location>
</feature>
<name>A0A2S3ZB83_9MICO</name>
<proteinExistence type="predicted"/>
<sequence>MPAVHAARGDPALPGPAAAPGGPERTGRPGAGNPHRGKLRVDLQPRALPVPGQRAGDPDRPWLPQVRPECAGPGGPVRGRRAVHEARPEDSHLAGRTEAADAAG</sequence>